<name>U6L063_EIMTE</name>
<dbReference type="Proteomes" id="UP000030747">
    <property type="component" value="Unassembled WGS sequence"/>
</dbReference>
<organism evidence="2 3">
    <name type="scientific">Eimeria tenella</name>
    <name type="common">Coccidian parasite</name>
    <dbReference type="NCBI Taxonomy" id="5802"/>
    <lineage>
        <taxon>Eukaryota</taxon>
        <taxon>Sar</taxon>
        <taxon>Alveolata</taxon>
        <taxon>Apicomplexa</taxon>
        <taxon>Conoidasida</taxon>
        <taxon>Coccidia</taxon>
        <taxon>Eucoccidiorida</taxon>
        <taxon>Eimeriorina</taxon>
        <taxon>Eimeriidae</taxon>
        <taxon>Eimeria</taxon>
    </lineage>
</organism>
<dbReference type="RefSeq" id="XP_013231900.1">
    <property type="nucleotide sequence ID" value="XM_013376446.1"/>
</dbReference>
<reference evidence="2" key="2">
    <citation type="submission" date="2013-10" db="EMBL/GenBank/DDBJ databases">
        <authorList>
            <person name="Aslett M."/>
        </authorList>
    </citation>
    <scope>NUCLEOTIDE SEQUENCE [LARGE SCALE GENOMIC DNA]</scope>
    <source>
        <strain evidence="2">Houghton</strain>
    </source>
</reference>
<dbReference type="AlphaFoldDB" id="U6L063"/>
<sequence>MGSSPLQQTRCSRGPLGAATAAAAAHASAADCCTAFELFSVCLTNLLQQILQFLFCVAQRPQMAWQSREQQRQREMQQEQQQQQEQLQRESLITGFP</sequence>
<proteinExistence type="predicted"/>
<dbReference type="GeneID" id="25253894"/>
<evidence type="ECO:0000256" key="1">
    <source>
        <dbReference type="SAM" id="MobiDB-lite"/>
    </source>
</evidence>
<dbReference type="EMBL" id="HG675525">
    <property type="protein sequence ID" value="CDJ41150.1"/>
    <property type="molecule type" value="Genomic_DNA"/>
</dbReference>
<keyword evidence="3" id="KW-1185">Reference proteome</keyword>
<feature type="region of interest" description="Disordered" evidence="1">
    <location>
        <begin position="69"/>
        <end position="97"/>
    </location>
</feature>
<feature type="compositionally biased region" description="Low complexity" evidence="1">
    <location>
        <begin position="78"/>
        <end position="90"/>
    </location>
</feature>
<reference evidence="2" key="1">
    <citation type="submission" date="2013-10" db="EMBL/GenBank/DDBJ databases">
        <title>Genomic analysis of the causative agents of coccidiosis in chickens.</title>
        <authorList>
            <person name="Reid A.J."/>
            <person name="Blake D."/>
            <person name="Billington K."/>
            <person name="Browne H."/>
            <person name="Dunn M."/>
            <person name="Hung S."/>
            <person name="Kawahara F."/>
            <person name="Miranda-Saavedra D."/>
            <person name="Mourier T."/>
            <person name="Nagra H."/>
            <person name="Otto T.D."/>
            <person name="Rawlings N."/>
            <person name="Sanchez A."/>
            <person name="Sanders M."/>
            <person name="Subramaniam C."/>
            <person name="Tay Y."/>
            <person name="Dear P."/>
            <person name="Doerig C."/>
            <person name="Gruber A."/>
            <person name="Parkinson J."/>
            <person name="Shirley M."/>
            <person name="Wan K.L."/>
            <person name="Berriman M."/>
            <person name="Tomley F."/>
            <person name="Pain A."/>
        </authorList>
    </citation>
    <scope>NUCLEOTIDE SEQUENCE [LARGE SCALE GENOMIC DNA]</scope>
    <source>
        <strain evidence="2">Houghton</strain>
    </source>
</reference>
<protein>
    <submittedName>
        <fullName evidence="2">Uncharacterized protein</fullName>
    </submittedName>
</protein>
<evidence type="ECO:0000313" key="3">
    <source>
        <dbReference type="Proteomes" id="UP000030747"/>
    </source>
</evidence>
<gene>
    <name evidence="2" type="ORF">ETH_00023910</name>
</gene>
<evidence type="ECO:0000313" key="2">
    <source>
        <dbReference type="EMBL" id="CDJ41150.1"/>
    </source>
</evidence>
<accession>U6L063</accession>
<dbReference type="VEuPathDB" id="ToxoDB:ETH_00023910"/>